<accession>W9R3I3</accession>
<dbReference type="AlphaFoldDB" id="W9R3I3"/>
<feature type="region of interest" description="Disordered" evidence="1">
    <location>
        <begin position="1"/>
        <end position="20"/>
    </location>
</feature>
<evidence type="ECO:0000256" key="1">
    <source>
        <dbReference type="SAM" id="MobiDB-lite"/>
    </source>
</evidence>
<dbReference type="EMBL" id="KE344557">
    <property type="protein sequence ID" value="EXB66905.1"/>
    <property type="molecule type" value="Genomic_DNA"/>
</dbReference>
<keyword evidence="3" id="KW-1185">Reference proteome</keyword>
<name>W9R3I3_9ROSA</name>
<evidence type="ECO:0000313" key="3">
    <source>
        <dbReference type="Proteomes" id="UP000030645"/>
    </source>
</evidence>
<protein>
    <submittedName>
        <fullName evidence="2">Uncharacterized protein</fullName>
    </submittedName>
</protein>
<reference evidence="3" key="1">
    <citation type="submission" date="2013-01" db="EMBL/GenBank/DDBJ databases">
        <title>Draft Genome Sequence of a Mulberry Tree, Morus notabilis C.K. Schneid.</title>
        <authorList>
            <person name="He N."/>
            <person name="Zhao S."/>
        </authorList>
    </citation>
    <scope>NUCLEOTIDE SEQUENCE</scope>
</reference>
<proteinExistence type="predicted"/>
<gene>
    <name evidence="2" type="ORF">L484_019543</name>
</gene>
<dbReference type="Proteomes" id="UP000030645">
    <property type="component" value="Unassembled WGS sequence"/>
</dbReference>
<sequence length="92" mass="9569">MGDGSGLGRQRRNSERVTGGSCFAMAGTRGLQSSIDGEGLAQSHGDKGKELRYEGVTCGSCFATTGMRRLQSSVDGGRVGSISRWQGKGTPI</sequence>
<feature type="region of interest" description="Disordered" evidence="1">
    <location>
        <begin position="73"/>
        <end position="92"/>
    </location>
</feature>
<evidence type="ECO:0000313" key="2">
    <source>
        <dbReference type="EMBL" id="EXB66905.1"/>
    </source>
</evidence>
<organism evidence="2 3">
    <name type="scientific">Morus notabilis</name>
    <dbReference type="NCBI Taxonomy" id="981085"/>
    <lineage>
        <taxon>Eukaryota</taxon>
        <taxon>Viridiplantae</taxon>
        <taxon>Streptophyta</taxon>
        <taxon>Embryophyta</taxon>
        <taxon>Tracheophyta</taxon>
        <taxon>Spermatophyta</taxon>
        <taxon>Magnoliopsida</taxon>
        <taxon>eudicotyledons</taxon>
        <taxon>Gunneridae</taxon>
        <taxon>Pentapetalae</taxon>
        <taxon>rosids</taxon>
        <taxon>fabids</taxon>
        <taxon>Rosales</taxon>
        <taxon>Moraceae</taxon>
        <taxon>Moreae</taxon>
        <taxon>Morus</taxon>
    </lineage>
</organism>